<gene>
    <name evidence="9" type="ORF">V6R90_01340</name>
</gene>
<evidence type="ECO:0000256" key="4">
    <source>
        <dbReference type="ARBA" id="ARBA00022801"/>
    </source>
</evidence>
<evidence type="ECO:0000313" key="9">
    <source>
        <dbReference type="EMBL" id="MEQ7845903.1"/>
    </source>
</evidence>
<keyword evidence="4" id="KW-0378">Hydrolase</keyword>
<protein>
    <recommendedName>
        <fullName evidence="3">phospholipase D</fullName>
        <ecNumber evidence="3">3.1.4.4</ecNumber>
    </recommendedName>
</protein>
<feature type="domain" description="Phospholipase D-like" evidence="8">
    <location>
        <begin position="91"/>
        <end position="231"/>
    </location>
</feature>
<evidence type="ECO:0000256" key="1">
    <source>
        <dbReference type="ARBA" id="ARBA00000798"/>
    </source>
</evidence>
<feature type="chain" id="PRO_5047300807" description="phospholipase D" evidence="7">
    <location>
        <begin position="29"/>
        <end position="441"/>
    </location>
</feature>
<evidence type="ECO:0000256" key="2">
    <source>
        <dbReference type="ARBA" id="ARBA00008664"/>
    </source>
</evidence>
<evidence type="ECO:0000313" key="10">
    <source>
        <dbReference type="Proteomes" id="UP001482520"/>
    </source>
</evidence>
<keyword evidence="7" id="KW-0732">Signal</keyword>
<dbReference type="SUPFAM" id="SSF56024">
    <property type="entry name" value="Phospholipase D/nuclease"/>
    <property type="match status" value="2"/>
</dbReference>
<organism evidence="9 10">
    <name type="scientific">Nocardioides kribbensis</name>
    <dbReference type="NCBI Taxonomy" id="305517"/>
    <lineage>
        <taxon>Bacteria</taxon>
        <taxon>Bacillati</taxon>
        <taxon>Actinomycetota</taxon>
        <taxon>Actinomycetes</taxon>
        <taxon>Propionibacteriales</taxon>
        <taxon>Nocardioidaceae</taxon>
        <taxon>Nocardioides</taxon>
    </lineage>
</organism>
<evidence type="ECO:0000259" key="8">
    <source>
        <dbReference type="Pfam" id="PF13091"/>
    </source>
</evidence>
<keyword evidence="6" id="KW-0443">Lipid metabolism</keyword>
<dbReference type="Pfam" id="PF13091">
    <property type="entry name" value="PLDc_2"/>
    <property type="match status" value="1"/>
</dbReference>
<dbReference type="PANTHER" id="PTHR43856:SF1">
    <property type="entry name" value="MITOCHONDRIAL CARDIOLIPIN HYDROLASE"/>
    <property type="match status" value="1"/>
</dbReference>
<dbReference type="EC" id="3.1.4.4" evidence="3"/>
<accession>A0ABV1NTT0</accession>
<evidence type="ECO:0000256" key="5">
    <source>
        <dbReference type="ARBA" id="ARBA00022963"/>
    </source>
</evidence>
<dbReference type="PANTHER" id="PTHR43856">
    <property type="entry name" value="CARDIOLIPIN HYDROLASE"/>
    <property type="match status" value="1"/>
</dbReference>
<dbReference type="Proteomes" id="UP001482520">
    <property type="component" value="Unassembled WGS sequence"/>
</dbReference>
<feature type="signal peptide" evidence="7">
    <location>
        <begin position="1"/>
        <end position="28"/>
    </location>
</feature>
<dbReference type="Gene3D" id="3.30.870.10">
    <property type="entry name" value="Endonuclease Chain A"/>
    <property type="match status" value="2"/>
</dbReference>
<evidence type="ECO:0000256" key="6">
    <source>
        <dbReference type="ARBA" id="ARBA00023098"/>
    </source>
</evidence>
<keyword evidence="10" id="KW-1185">Reference proteome</keyword>
<keyword evidence="5" id="KW-0442">Lipid degradation</keyword>
<sequence length="441" mass="48664">MFVRRMLVGALVGLPLLLSGAVAVPSQAAPSATAASVEVSSVDRYASASGPSRQRAGGYTVPQGLLFNNPLNDRSHVINKHIREAIARTPAGERIRMITWNFKSELFVRSLRAAHQRGVSVRVIMSGGLAAQQQPDGSYRTLKRALAVGNKSRKAGMRSWFRVCNNSCRGKAGTGIVHSKFFLFSKVGKSRHVVMQGSGNLTESAANNQWDDLITLAGREKTYRGYERIFTQASRDKLHRPTFDTFAEGDYRSWFYPRLGRSDQVVDMLGKTRCKNVRKGFGINGRTQIRIMQSVFNGLRGEAVARAIRQKYNAGCNIRINYSVMTPNVRDILGPVPRRHIVQDPDGDGVYDRYLHIKSIAISGNYGGSRGDRIVLNGSANWSGSSLKSDEQGMIITRDGIVRQYISWANTLFANPPVSRVVAGRAATDVDPYAKAWLLTQ</sequence>
<evidence type="ECO:0000256" key="7">
    <source>
        <dbReference type="SAM" id="SignalP"/>
    </source>
</evidence>
<dbReference type="EMBL" id="JBEGDP010000001">
    <property type="protein sequence ID" value="MEQ7845903.1"/>
    <property type="molecule type" value="Genomic_DNA"/>
</dbReference>
<name>A0ABV1NTT0_9ACTN</name>
<dbReference type="RefSeq" id="WP_193661211.1">
    <property type="nucleotide sequence ID" value="NZ_BAAAMM010000001.1"/>
</dbReference>
<evidence type="ECO:0000256" key="3">
    <source>
        <dbReference type="ARBA" id="ARBA00012027"/>
    </source>
</evidence>
<comment type="similarity">
    <text evidence="2">Belongs to the phospholipase D family.</text>
</comment>
<dbReference type="InterPro" id="IPR025202">
    <property type="entry name" value="PLD-like_dom"/>
</dbReference>
<comment type="catalytic activity">
    <reaction evidence="1">
        <text>a 1,2-diacyl-sn-glycero-3-phosphocholine + H2O = a 1,2-diacyl-sn-glycero-3-phosphate + choline + H(+)</text>
        <dbReference type="Rhea" id="RHEA:14445"/>
        <dbReference type="ChEBI" id="CHEBI:15354"/>
        <dbReference type="ChEBI" id="CHEBI:15377"/>
        <dbReference type="ChEBI" id="CHEBI:15378"/>
        <dbReference type="ChEBI" id="CHEBI:57643"/>
        <dbReference type="ChEBI" id="CHEBI:58608"/>
        <dbReference type="EC" id="3.1.4.4"/>
    </reaction>
</comment>
<dbReference type="InterPro" id="IPR051406">
    <property type="entry name" value="PLD_domain"/>
</dbReference>
<reference evidence="9 10" key="1">
    <citation type="submission" date="2024-02" db="EMBL/GenBank/DDBJ databases">
        <title>Full genome sequence of Nocardioides kribbensis.</title>
        <authorList>
            <person name="Poletto B.L."/>
            <person name="Silva G."/>
            <person name="Galante D."/>
            <person name="Campos K.R."/>
            <person name="Santos M.B.N."/>
            <person name="Sacchi C.T."/>
        </authorList>
    </citation>
    <scope>NUCLEOTIDE SEQUENCE [LARGE SCALE GENOMIC DNA]</scope>
    <source>
        <strain evidence="9 10">O4R</strain>
    </source>
</reference>
<proteinExistence type="inferred from homology"/>
<comment type="caution">
    <text evidence="9">The sequence shown here is derived from an EMBL/GenBank/DDBJ whole genome shotgun (WGS) entry which is preliminary data.</text>
</comment>